<organism evidence="7 8">
    <name type="scientific">Tropicimonas aquimaris</name>
    <dbReference type="NCBI Taxonomy" id="914152"/>
    <lineage>
        <taxon>Bacteria</taxon>
        <taxon>Pseudomonadati</taxon>
        <taxon>Pseudomonadota</taxon>
        <taxon>Alphaproteobacteria</taxon>
        <taxon>Rhodobacterales</taxon>
        <taxon>Roseobacteraceae</taxon>
        <taxon>Tropicimonas</taxon>
    </lineage>
</organism>
<keyword evidence="7" id="KW-0969">Cilium</keyword>
<evidence type="ECO:0000256" key="4">
    <source>
        <dbReference type="ARBA" id="ARBA00024746"/>
    </source>
</evidence>
<reference evidence="8" key="1">
    <citation type="journal article" date="2019" name="Int. J. Syst. Evol. Microbiol.">
        <title>The Global Catalogue of Microorganisms (GCM) 10K type strain sequencing project: providing services to taxonomists for standard genome sequencing and annotation.</title>
        <authorList>
            <consortium name="The Broad Institute Genomics Platform"/>
            <consortium name="The Broad Institute Genome Sequencing Center for Infectious Disease"/>
            <person name="Wu L."/>
            <person name="Ma J."/>
        </authorList>
    </citation>
    <scope>NUCLEOTIDE SEQUENCE [LARGE SCALE GENOMIC DNA]</scope>
    <source>
        <strain evidence="8">CCUG 60524</strain>
    </source>
</reference>
<evidence type="ECO:0000313" key="8">
    <source>
        <dbReference type="Proteomes" id="UP001597108"/>
    </source>
</evidence>
<keyword evidence="7" id="KW-0966">Cell projection</keyword>
<feature type="region of interest" description="Disordered" evidence="6">
    <location>
        <begin position="1"/>
        <end position="23"/>
    </location>
</feature>
<accession>A0ABW3IPV4</accession>
<proteinExistence type="inferred from homology"/>
<dbReference type="RefSeq" id="WP_386074382.1">
    <property type="nucleotide sequence ID" value="NZ_JBHTJT010000010.1"/>
</dbReference>
<evidence type="ECO:0000256" key="6">
    <source>
        <dbReference type="SAM" id="MobiDB-lite"/>
    </source>
</evidence>
<evidence type="ECO:0000256" key="1">
    <source>
        <dbReference type="ARBA" id="ARBA00010577"/>
    </source>
</evidence>
<dbReference type="Pfam" id="PF03963">
    <property type="entry name" value="FlgD"/>
    <property type="match status" value="1"/>
</dbReference>
<evidence type="ECO:0000256" key="3">
    <source>
        <dbReference type="ARBA" id="ARBA00022795"/>
    </source>
</evidence>
<comment type="caution">
    <text evidence="7">The sequence shown here is derived from an EMBL/GenBank/DDBJ whole genome shotgun (WGS) entry which is preliminary data.</text>
</comment>
<gene>
    <name evidence="7" type="ORF">ACFQ2S_10335</name>
</gene>
<dbReference type="EMBL" id="JBHTJT010000010">
    <property type="protein sequence ID" value="MFD0980049.1"/>
    <property type="molecule type" value="Genomic_DNA"/>
</dbReference>
<keyword evidence="8" id="KW-1185">Reference proteome</keyword>
<evidence type="ECO:0000256" key="2">
    <source>
        <dbReference type="ARBA" id="ARBA00016013"/>
    </source>
</evidence>
<keyword evidence="7" id="KW-0282">Flagellum</keyword>
<evidence type="ECO:0000313" key="7">
    <source>
        <dbReference type="EMBL" id="MFD0980049.1"/>
    </source>
</evidence>
<protein>
    <recommendedName>
        <fullName evidence="2 5">Basal-body rod modification protein FlgD</fullName>
    </recommendedName>
</protein>
<sequence>MDAVSSSTTATTSTTSTNSSGNLTSAVSSDFETFLKMLTVQLQNQDPLNPLDSNDYAVQLATFSGVEQQVRTNDLLSAMLEQSTSEDMARMGEWVGQTVRVEADAFFEGSPITVAPSPANGADHAELVIRDAYGLERNRFSILLDGTPVEWSGIDSRGATVGWGSYSFQVESYDANDTLMARSDAEIYAEVVEARTDGRSVSLVLSGGTEVASSLVTAIRVPY</sequence>
<dbReference type="InterPro" id="IPR005648">
    <property type="entry name" value="FlgD"/>
</dbReference>
<comment type="function">
    <text evidence="4 5">Required for flagellar hook formation. May act as a scaffolding protein.</text>
</comment>
<keyword evidence="3 5" id="KW-1005">Bacterial flagellum biogenesis</keyword>
<name>A0ABW3IPV4_9RHOB</name>
<dbReference type="Proteomes" id="UP001597108">
    <property type="component" value="Unassembled WGS sequence"/>
</dbReference>
<comment type="similarity">
    <text evidence="1 5">Belongs to the FlgD family.</text>
</comment>
<evidence type="ECO:0000256" key="5">
    <source>
        <dbReference type="RuleBase" id="RU362076"/>
    </source>
</evidence>